<dbReference type="Proteomes" id="UP000006558">
    <property type="component" value="Chromosome"/>
</dbReference>
<evidence type="ECO:0000259" key="3">
    <source>
        <dbReference type="PROSITE" id="PS51831"/>
    </source>
</evidence>
<feature type="transmembrane region" description="Helical" evidence="2">
    <location>
        <begin position="7"/>
        <end position="26"/>
    </location>
</feature>
<name>A5ILE0_THEP1</name>
<dbReference type="PROSITE" id="PS51832">
    <property type="entry name" value="HD_GYP"/>
    <property type="match status" value="1"/>
</dbReference>
<dbReference type="STRING" id="390874.Tpet_0995"/>
<keyword evidence="2" id="KW-0472">Membrane</keyword>
<evidence type="ECO:0000256" key="1">
    <source>
        <dbReference type="SAM" id="Coils"/>
    </source>
</evidence>
<evidence type="ECO:0000256" key="2">
    <source>
        <dbReference type="SAM" id="Phobius"/>
    </source>
</evidence>
<dbReference type="eggNOG" id="COG2206">
    <property type="taxonomic scope" value="Bacteria"/>
</dbReference>
<dbReference type="InterPro" id="IPR006675">
    <property type="entry name" value="HDIG_dom"/>
</dbReference>
<dbReference type="NCBIfam" id="TIGR00277">
    <property type="entry name" value="HDIG"/>
    <property type="match status" value="1"/>
</dbReference>
<evidence type="ECO:0000313" key="5">
    <source>
        <dbReference type="EMBL" id="ABQ47013.1"/>
    </source>
</evidence>
<reference evidence="6" key="1">
    <citation type="submission" date="2007-05" db="EMBL/GenBank/DDBJ databases">
        <title>Complete sequence of Thermotoga petrophila RKU-1.</title>
        <authorList>
            <consortium name="US DOE Joint Genome Institute"/>
            <person name="Copeland A."/>
            <person name="Lucas S."/>
            <person name="Lapidus A."/>
            <person name="Barry K."/>
            <person name="Glavina del Rio T."/>
            <person name="Dalin E."/>
            <person name="Tice H."/>
            <person name="Pitluck S."/>
            <person name="Sims D."/>
            <person name="Brettin T."/>
            <person name="Bruce D."/>
            <person name="Detter J.C."/>
            <person name="Han C."/>
            <person name="Tapia R."/>
            <person name="Schmutz J."/>
            <person name="Larimer F."/>
            <person name="Land M."/>
            <person name="Hauser L."/>
            <person name="Kyrpides N."/>
            <person name="Mikhailova N."/>
            <person name="Nelson K."/>
            <person name="Gogarten J.P."/>
            <person name="Noll K."/>
            <person name="Richardson P."/>
        </authorList>
    </citation>
    <scope>NUCLEOTIDE SEQUENCE [LARGE SCALE GENOMIC DNA]</scope>
    <source>
        <strain evidence="6">ATCC BAA-488 / DSM 13995 / JCM 10881 / RKU-1</strain>
    </source>
</reference>
<accession>A5ILE0</accession>
<keyword evidence="2" id="KW-0812">Transmembrane</keyword>
<dbReference type="InterPro" id="IPR006674">
    <property type="entry name" value="HD_domain"/>
</dbReference>
<gene>
    <name evidence="5" type="ordered locus">Tpet_0995</name>
</gene>
<dbReference type="PANTHER" id="PTHR43155:SF2">
    <property type="entry name" value="CYCLIC DI-GMP PHOSPHODIESTERASE PA4108"/>
    <property type="match status" value="1"/>
</dbReference>
<keyword evidence="1" id="KW-0175">Coiled coil</keyword>
<dbReference type="SUPFAM" id="SSF55781">
    <property type="entry name" value="GAF domain-like"/>
    <property type="match status" value="1"/>
</dbReference>
<dbReference type="Pfam" id="PF13487">
    <property type="entry name" value="HD_5"/>
    <property type="match status" value="1"/>
</dbReference>
<keyword evidence="5" id="KW-0378">Hydrolase</keyword>
<sequence length="547" mass="63032">MTEKMEKLINLLEISLVVLLSSFSFLEILKGNLLSLAYPCLVFAVFLSLFRRRWYRNLKNEMNEKSEEMSAMNQELTALNQQLTAVNQELEASYESLQILSTQLARIMETMGEMDLEVDPVPTLERIFYDVKKLVEPLSGLELKNSQRSIAVGEFTENLLYKEAGKTSAKIFVSRELERDEEMFLNSVLNFSLFLLNAHDSYLEVMKNRDTLSRMISSLEEVLGVSRRTELIEKILHYLKDMFPGIVLSSVSLLEDGKIKTFFLKNGQIEVVNLKRGIVVKAFETKKDLFVNDVRDFPEFYDVTNGRTRSAAAIFFEYENTPLVLEIEKDSEITEYELSSLKMMARILAIFFSRLSLYRKLRKTFFQTIEAFSYAVELKDPYTSGHSLRVADYSQEIARRMGLPDQVVERIRIAAVLHDIGKIGVKGAILNKTSKLTKEEYEEVKKHPELGEKLISKIEDFSDIAKIVRHHHEWYSGQGYPDGLRGEEIPLESRIIAIADAFDAMTSDRPYRKAMDRKTALEILRRNEGSQWDPEILKIALDYFSGL</sequence>
<dbReference type="PANTHER" id="PTHR43155">
    <property type="entry name" value="CYCLIC DI-GMP PHOSPHODIESTERASE PA4108-RELATED"/>
    <property type="match status" value="1"/>
</dbReference>
<organism evidence="5 6">
    <name type="scientific">Thermotoga petrophila (strain ATCC BAA-488 / DSM 13995 / JCM 10881 / RKU-1)</name>
    <dbReference type="NCBI Taxonomy" id="390874"/>
    <lineage>
        <taxon>Bacteria</taxon>
        <taxon>Thermotogati</taxon>
        <taxon>Thermotogota</taxon>
        <taxon>Thermotogae</taxon>
        <taxon>Thermotogales</taxon>
        <taxon>Thermotogaceae</taxon>
        <taxon>Thermotoga</taxon>
    </lineage>
</organism>
<dbReference type="SUPFAM" id="SSF109604">
    <property type="entry name" value="HD-domain/PDEase-like"/>
    <property type="match status" value="1"/>
</dbReference>
<feature type="transmembrane region" description="Helical" evidence="2">
    <location>
        <begin position="32"/>
        <end position="50"/>
    </location>
</feature>
<dbReference type="EMBL" id="CP000702">
    <property type="protein sequence ID" value="ABQ47013.1"/>
    <property type="molecule type" value="Genomic_DNA"/>
</dbReference>
<feature type="domain" description="HD-GYP" evidence="4">
    <location>
        <begin position="361"/>
        <end position="547"/>
    </location>
</feature>
<keyword evidence="2" id="KW-1133">Transmembrane helix</keyword>
<feature type="domain" description="HD" evidence="3">
    <location>
        <begin position="383"/>
        <end position="505"/>
    </location>
</feature>
<dbReference type="InterPro" id="IPR029016">
    <property type="entry name" value="GAF-like_dom_sf"/>
</dbReference>
<evidence type="ECO:0000259" key="4">
    <source>
        <dbReference type="PROSITE" id="PS51832"/>
    </source>
</evidence>
<dbReference type="AlphaFoldDB" id="A5ILE0"/>
<dbReference type="PROSITE" id="PS51831">
    <property type="entry name" value="HD"/>
    <property type="match status" value="1"/>
</dbReference>
<dbReference type="InterPro" id="IPR003607">
    <property type="entry name" value="HD/PDEase_dom"/>
</dbReference>
<evidence type="ECO:0000313" key="6">
    <source>
        <dbReference type="Proteomes" id="UP000006558"/>
    </source>
</evidence>
<dbReference type="HOGENOM" id="CLU_028738_0_0_0"/>
<dbReference type="RefSeq" id="WP_011943550.1">
    <property type="nucleotide sequence ID" value="NC_009486.1"/>
</dbReference>
<dbReference type="SMART" id="SM00471">
    <property type="entry name" value="HDc"/>
    <property type="match status" value="1"/>
</dbReference>
<dbReference type="Gene3D" id="1.10.3210.10">
    <property type="entry name" value="Hypothetical protein af1432"/>
    <property type="match status" value="1"/>
</dbReference>
<dbReference type="CDD" id="cd00077">
    <property type="entry name" value="HDc"/>
    <property type="match status" value="1"/>
</dbReference>
<reference evidence="5 6" key="2">
    <citation type="journal article" date="2009" name="Proc. Natl. Acad. Sci. U.S.A.">
        <title>On the chimeric nature, thermophilic origin, and phylogenetic placement of the Thermotogales.</title>
        <authorList>
            <person name="Zhaxybayeva O."/>
            <person name="Swithers K.S."/>
            <person name="Lapierre P."/>
            <person name="Fournier G.P."/>
            <person name="Bickhart D.M."/>
            <person name="DeBoy R.T."/>
            <person name="Nelson K.E."/>
            <person name="Nesbo C.L."/>
            <person name="Doolittle W.F."/>
            <person name="Gogarten J.P."/>
            <person name="Noll K.M."/>
        </authorList>
    </citation>
    <scope>NUCLEOTIDE SEQUENCE [LARGE SCALE GENOMIC DNA]</scope>
    <source>
        <strain evidence="6">ATCC BAA-488 / DSM 13995 / JCM 10881 / RKU-1</strain>
    </source>
</reference>
<dbReference type="KEGG" id="tpt:Tpet_0995"/>
<feature type="coiled-coil region" evidence="1">
    <location>
        <begin position="55"/>
        <end position="100"/>
    </location>
</feature>
<protein>
    <submittedName>
        <fullName evidence="5">Metal dependent phosphohydrolase</fullName>
    </submittedName>
</protein>
<proteinExistence type="predicted"/>
<dbReference type="GO" id="GO:0016787">
    <property type="term" value="F:hydrolase activity"/>
    <property type="evidence" value="ECO:0007669"/>
    <property type="project" value="UniProtKB-KW"/>
</dbReference>
<dbReference type="Gene3D" id="3.30.450.40">
    <property type="match status" value="1"/>
</dbReference>
<dbReference type="InterPro" id="IPR037522">
    <property type="entry name" value="HD_GYP_dom"/>
</dbReference>